<feature type="region of interest" description="VHIID" evidence="3">
    <location>
        <begin position="457"/>
        <end position="522"/>
    </location>
</feature>
<reference evidence="5" key="1">
    <citation type="journal article" date="2017" name="Gigascience">
        <title>The genome draft of coconut (Cocos nucifera).</title>
        <authorList>
            <person name="Xiao Y."/>
            <person name="Xu P."/>
            <person name="Fan H."/>
            <person name="Baudouin L."/>
            <person name="Xia W."/>
            <person name="Bocs S."/>
            <person name="Xu J."/>
            <person name="Li Q."/>
            <person name="Guo A."/>
            <person name="Zhou L."/>
            <person name="Li J."/>
            <person name="Wu Y."/>
            <person name="Ma Z."/>
            <person name="Armero A."/>
            <person name="Issali A.E."/>
            <person name="Liu N."/>
            <person name="Peng M."/>
            <person name="Yang Y."/>
        </authorList>
    </citation>
    <scope>NUCLEOTIDE SEQUENCE</scope>
    <source>
        <tissue evidence="5">Spear leaf of Hainan Tall coconut</tissue>
    </source>
</reference>
<proteinExistence type="inferred from homology"/>
<comment type="caution">
    <text evidence="5">The sequence shown here is derived from an EMBL/GenBank/DDBJ whole genome shotgun (WGS) entry which is preliminary data.</text>
</comment>
<comment type="caution">
    <text evidence="3">Lacks conserved residue(s) required for the propagation of feature annotation.</text>
</comment>
<protein>
    <submittedName>
        <fullName evidence="5">Scarecrow-like protein 9</fullName>
    </submittedName>
</protein>
<feature type="region of interest" description="SAW" evidence="3">
    <location>
        <begin position="676"/>
        <end position="751"/>
    </location>
</feature>
<comment type="similarity">
    <text evidence="3">Belongs to the GRAS family.</text>
</comment>
<keyword evidence="2" id="KW-0804">Transcription</keyword>
<feature type="compositionally biased region" description="Low complexity" evidence="4">
    <location>
        <begin position="132"/>
        <end position="157"/>
    </location>
</feature>
<dbReference type="PROSITE" id="PS50985">
    <property type="entry name" value="GRAS"/>
    <property type="match status" value="1"/>
</dbReference>
<evidence type="ECO:0000313" key="5">
    <source>
        <dbReference type="EMBL" id="KAG1337865.1"/>
    </source>
</evidence>
<dbReference type="EMBL" id="CM017875">
    <property type="protein sequence ID" value="KAG1337865.1"/>
    <property type="molecule type" value="Genomic_DNA"/>
</dbReference>
<name>A0A8K0MZA5_COCNU</name>
<dbReference type="Proteomes" id="UP000797356">
    <property type="component" value="Chromosome 4"/>
</dbReference>
<feature type="compositionally biased region" description="Basic and acidic residues" evidence="4">
    <location>
        <begin position="296"/>
        <end position="308"/>
    </location>
</feature>
<dbReference type="Pfam" id="PF03514">
    <property type="entry name" value="GRAS"/>
    <property type="match status" value="1"/>
</dbReference>
<feature type="compositionally biased region" description="Low complexity" evidence="4">
    <location>
        <begin position="61"/>
        <end position="80"/>
    </location>
</feature>
<dbReference type="AlphaFoldDB" id="A0A8K0MZA5"/>
<feature type="region of interest" description="Leucine repeat I (LRI)" evidence="3">
    <location>
        <begin position="378"/>
        <end position="438"/>
    </location>
</feature>
<sequence>MVMGTGFRDLRGMTSGFKYEHPDHDQTSINSFKSGGPPMLENKSFIDLPNVPHTSTLSGPTSSILTTSANASSSLTGGSTELDPAEDAELFSDIVLSYISQMLMEEDVDEKFEHPALLAAEKPFYDILAENSSLSPDQPPLSSNHSSGSPDDSSNNLYGSCSGHVSNNLVVDNSWPYDSLEYQQLQTHPAPVDYFSQSSFSSSNILEGLDETLVNTVAVPDLLSQSQPAWEQFRRGVEEARKFLPSEDKLVIDLEANGFSLPAQEELKQENKLVDVKAEKEEREYLSQGSRGRKNPHSDDLELEEGRSNKQSAVFPDQTVRSDMFDTILLYTGEACMKGPSQLRAAMEEASKRSQSNQSKGSGGGKGRGKRQPKREMVDLRTILIHCAQAVAIDDRRNANELLKQIRQHSSPYGDATQRLAHYFADGLQARLAGTGSEIYHSLVAKRSCTADILKAYHLYMSACPFKKIAHFFSSQTILNVAEKAARVHIVDYGICYGFQWPCFLQRLSSRPGGPPRLRITGIDVPQPGFRPAERIEETGRRLADYCRSFNIPFEYHAIAAKWETVRVEDVNIDKDEVLIVSCLFRLRNLMDETVVVESPRNMVLNTIKKMNPEVFVSGIMNGSYNAPFFVTRFREALFHFSALFDMLEANVPREDAQRQLLERDLLGQEALNVISCEGLERVERPETYKQWQVRILRAGFTQLPLNPDIVKKSKDKVKAGYHKDFIVDEDSKWLLQGWKGRIIFAFSTWKPNHAT</sequence>
<reference evidence="5" key="2">
    <citation type="submission" date="2019-07" db="EMBL/GenBank/DDBJ databases">
        <authorList>
            <person name="Yang Y."/>
            <person name="Bocs S."/>
            <person name="Baudouin L."/>
        </authorList>
    </citation>
    <scope>NUCLEOTIDE SEQUENCE</scope>
    <source>
        <tissue evidence="5">Spear leaf of Hainan Tall coconut</tissue>
    </source>
</reference>
<keyword evidence="6" id="KW-1185">Reference proteome</keyword>
<evidence type="ECO:0000256" key="3">
    <source>
        <dbReference type="PROSITE-ProRule" id="PRU01191"/>
    </source>
</evidence>
<feature type="short sequence motif" description="VHIID" evidence="3">
    <location>
        <begin position="488"/>
        <end position="492"/>
    </location>
</feature>
<dbReference type="OrthoDB" id="47276at2759"/>
<feature type="region of interest" description="Disordered" evidence="4">
    <location>
        <begin position="344"/>
        <end position="374"/>
    </location>
</feature>
<feature type="region of interest" description="Leucine repeat II (LRII)" evidence="3">
    <location>
        <begin position="538"/>
        <end position="570"/>
    </location>
</feature>
<evidence type="ECO:0000256" key="1">
    <source>
        <dbReference type="ARBA" id="ARBA00023015"/>
    </source>
</evidence>
<keyword evidence="1" id="KW-0805">Transcription regulation</keyword>
<feature type="region of interest" description="Disordered" evidence="4">
    <location>
        <begin position="130"/>
        <end position="159"/>
    </location>
</feature>
<feature type="region of interest" description="Disordered" evidence="4">
    <location>
        <begin position="281"/>
        <end position="317"/>
    </location>
</feature>
<accession>A0A8K0MZA5</accession>
<organism evidence="5 6">
    <name type="scientific">Cocos nucifera</name>
    <name type="common">Coconut palm</name>
    <dbReference type="NCBI Taxonomy" id="13894"/>
    <lineage>
        <taxon>Eukaryota</taxon>
        <taxon>Viridiplantae</taxon>
        <taxon>Streptophyta</taxon>
        <taxon>Embryophyta</taxon>
        <taxon>Tracheophyta</taxon>
        <taxon>Spermatophyta</taxon>
        <taxon>Magnoliopsida</taxon>
        <taxon>Liliopsida</taxon>
        <taxon>Arecaceae</taxon>
        <taxon>Arecoideae</taxon>
        <taxon>Cocoseae</taxon>
        <taxon>Attaleinae</taxon>
        <taxon>Cocos</taxon>
    </lineage>
</organism>
<evidence type="ECO:0000313" key="6">
    <source>
        <dbReference type="Proteomes" id="UP000797356"/>
    </source>
</evidence>
<dbReference type="InterPro" id="IPR005202">
    <property type="entry name" value="TF_GRAS"/>
</dbReference>
<evidence type="ECO:0000256" key="2">
    <source>
        <dbReference type="ARBA" id="ARBA00023163"/>
    </source>
</evidence>
<dbReference type="PANTHER" id="PTHR31636">
    <property type="entry name" value="OSJNBA0084A10.13 PROTEIN-RELATED"/>
    <property type="match status" value="1"/>
</dbReference>
<evidence type="ECO:0000256" key="4">
    <source>
        <dbReference type="SAM" id="MobiDB-lite"/>
    </source>
</evidence>
<feature type="region of interest" description="Disordered" evidence="4">
    <location>
        <begin position="43"/>
        <end position="84"/>
    </location>
</feature>
<gene>
    <name evidence="5" type="ORF">COCNU_04G001710</name>
</gene>